<organism evidence="2">
    <name type="scientific">Shewanella sp. (strain MR-7)</name>
    <dbReference type="NCBI Taxonomy" id="60481"/>
    <lineage>
        <taxon>Bacteria</taxon>
        <taxon>Pseudomonadati</taxon>
        <taxon>Pseudomonadota</taxon>
        <taxon>Gammaproteobacteria</taxon>
        <taxon>Alteromonadales</taxon>
        <taxon>Shewanellaceae</taxon>
        <taxon>Shewanella</taxon>
    </lineage>
</organism>
<gene>
    <name evidence="2" type="ordered locus">Shewmr7_0577</name>
</gene>
<dbReference type="KEGG" id="shm:Shewmr7_0577"/>
<protein>
    <submittedName>
        <fullName evidence="2">Uncharacterized protein</fullName>
    </submittedName>
</protein>
<proteinExistence type="predicted"/>
<evidence type="ECO:0000256" key="1">
    <source>
        <dbReference type="SAM" id="SignalP"/>
    </source>
</evidence>
<evidence type="ECO:0000313" key="2">
    <source>
        <dbReference type="EMBL" id="ABI41580.1"/>
    </source>
</evidence>
<dbReference type="AlphaFoldDB" id="Q0HZ75"/>
<reference evidence="2" key="1">
    <citation type="submission" date="2006-08" db="EMBL/GenBank/DDBJ databases">
        <title>Complete sequence of Chromosome1 of Shewanella sp. MR-7.</title>
        <authorList>
            <consortium name="US DOE Joint Genome Institute"/>
            <person name="Copeland A."/>
            <person name="Lucas S."/>
            <person name="Lapidus A."/>
            <person name="Barry K."/>
            <person name="Detter J.C."/>
            <person name="Glavina del Rio T."/>
            <person name="Hammon N."/>
            <person name="Israni S."/>
            <person name="Dalin E."/>
            <person name="Tice H."/>
            <person name="Pitluck S."/>
            <person name="Kiss H."/>
            <person name="Brettin T."/>
            <person name="Bruce D."/>
            <person name="Han C."/>
            <person name="Tapia R."/>
            <person name="Gilna P."/>
            <person name="Schmutz J."/>
            <person name="Larimer F."/>
            <person name="Land M."/>
            <person name="Hauser L."/>
            <person name="Kyrpides N."/>
            <person name="Mikhailova N."/>
            <person name="Nealson K."/>
            <person name="Konstantinidis K."/>
            <person name="Klappenbach J."/>
            <person name="Tiedje J."/>
            <person name="Richardson P."/>
        </authorList>
    </citation>
    <scope>NUCLEOTIDE SEQUENCE</scope>
    <source>
        <strain evidence="2">MR-7</strain>
    </source>
</reference>
<keyword evidence="1" id="KW-0732">Signal</keyword>
<dbReference type="EMBL" id="CP000444">
    <property type="protein sequence ID" value="ABI41580.1"/>
    <property type="molecule type" value="Genomic_DNA"/>
</dbReference>
<name>Q0HZ75_SHESR</name>
<accession>Q0HZ75</accession>
<dbReference type="HOGENOM" id="CLU_1577428_0_0_6"/>
<feature type="chain" id="PRO_5004173417" evidence="1">
    <location>
        <begin position="22"/>
        <end position="190"/>
    </location>
</feature>
<sequence>MKIKHTIVALASFAFMGSVNASVTYDEAGVGFVGKGDIQSLFDWNNSQLQDNAKFLHFQFIATGTVTWRCKKAHANENADGEGLYVTMSSQTTMLGANASVEARKNAPAKITGFYLNGIDGSLSGETLGDQDCSTVGKVTPSGKKVENAVEYVYVENSAKFEGLESPLLQVSFSPSDEIGAEWFDLPVTE</sequence>
<feature type="signal peptide" evidence="1">
    <location>
        <begin position="1"/>
        <end position="21"/>
    </location>
</feature>